<dbReference type="InterPro" id="IPR025843">
    <property type="entry name" value="Actino_peptide"/>
</dbReference>
<organism evidence="2 3">
    <name type="scientific">Streptomyces cuspidosporus</name>
    <dbReference type="NCBI Taxonomy" id="66882"/>
    <lineage>
        <taxon>Bacteria</taxon>
        <taxon>Bacillati</taxon>
        <taxon>Actinomycetota</taxon>
        <taxon>Actinomycetes</taxon>
        <taxon>Kitasatosporales</taxon>
        <taxon>Streptomycetaceae</taxon>
        <taxon>Streptomyces</taxon>
    </lineage>
</organism>
<proteinExistence type="predicted"/>
<dbReference type="EMBL" id="BAAASD010000105">
    <property type="protein sequence ID" value="GAA2377151.1"/>
    <property type="molecule type" value="Genomic_DNA"/>
</dbReference>
<evidence type="ECO:0000313" key="3">
    <source>
        <dbReference type="Proteomes" id="UP001500253"/>
    </source>
</evidence>
<sequence>MRLPRIPLGWTIPLMRDTDPAYHAPVPWGLTRMRPFPAGEPLPHSTTVLNPETQTGQWVDANGTVVPITGKHKKPSTAKETKPKTSLDGNTDEGSDQETD</sequence>
<name>A0ABN3HDQ3_9ACTN</name>
<comment type="caution">
    <text evidence="2">The sequence shown here is derived from an EMBL/GenBank/DDBJ whole genome shotgun (WGS) entry which is preliminary data.</text>
</comment>
<dbReference type="InterPro" id="IPR026496">
    <property type="entry name" value="GRASP_targ"/>
</dbReference>
<dbReference type="Pfam" id="PF14408">
    <property type="entry name" value="Actino_peptide"/>
    <property type="match status" value="1"/>
</dbReference>
<dbReference type="Proteomes" id="UP001500253">
    <property type="component" value="Unassembled WGS sequence"/>
</dbReference>
<feature type="compositionally biased region" description="Acidic residues" evidence="1">
    <location>
        <begin position="90"/>
        <end position="100"/>
    </location>
</feature>
<feature type="compositionally biased region" description="Polar residues" evidence="1">
    <location>
        <begin position="44"/>
        <end position="57"/>
    </location>
</feature>
<feature type="region of interest" description="Disordered" evidence="1">
    <location>
        <begin position="39"/>
        <end position="100"/>
    </location>
</feature>
<dbReference type="NCBIfam" id="TIGR04186">
    <property type="entry name" value="GRASP_targ"/>
    <property type="match status" value="1"/>
</dbReference>
<reference evidence="2 3" key="1">
    <citation type="journal article" date="2019" name="Int. J. Syst. Evol. Microbiol.">
        <title>The Global Catalogue of Microorganisms (GCM) 10K type strain sequencing project: providing services to taxonomists for standard genome sequencing and annotation.</title>
        <authorList>
            <consortium name="The Broad Institute Genomics Platform"/>
            <consortium name="The Broad Institute Genome Sequencing Center for Infectious Disease"/>
            <person name="Wu L."/>
            <person name="Ma J."/>
        </authorList>
    </citation>
    <scope>NUCLEOTIDE SEQUENCE [LARGE SCALE GENOMIC DNA]</scope>
    <source>
        <strain evidence="2 3">JCM 4316</strain>
    </source>
</reference>
<gene>
    <name evidence="2" type="ORF">GCM10010246_84760</name>
</gene>
<keyword evidence="3" id="KW-1185">Reference proteome</keyword>
<evidence type="ECO:0000256" key="1">
    <source>
        <dbReference type="SAM" id="MobiDB-lite"/>
    </source>
</evidence>
<evidence type="ECO:0000313" key="2">
    <source>
        <dbReference type="EMBL" id="GAA2377151.1"/>
    </source>
</evidence>
<protein>
    <recommendedName>
        <fullName evidence="4">ATP-grasp-modified RiPP</fullName>
    </recommendedName>
</protein>
<accession>A0ABN3HDQ3</accession>
<evidence type="ECO:0008006" key="4">
    <source>
        <dbReference type="Google" id="ProtNLM"/>
    </source>
</evidence>